<accession>A0A1Y2N7Y1</accession>
<proteinExistence type="predicted"/>
<gene>
    <name evidence="1" type="ORF">BG845_00507</name>
</gene>
<dbReference type="EMBL" id="MIGB01000002">
    <property type="protein sequence ID" value="OSY43564.1"/>
    <property type="molecule type" value="Genomic_DNA"/>
</dbReference>
<dbReference type="AlphaFoldDB" id="A0A1Y2N7Y1"/>
<sequence length="60" mass="6453">MANPIVHRVRVDPILVGPLYESLPPAAGDVLLRCRCGLVETVPAQRADALVVAHRGGEWP</sequence>
<evidence type="ECO:0000313" key="2">
    <source>
        <dbReference type="Proteomes" id="UP000194360"/>
    </source>
</evidence>
<dbReference type="STRING" id="2074.BG845_00507"/>
<dbReference type="Proteomes" id="UP000194360">
    <property type="component" value="Unassembled WGS sequence"/>
</dbReference>
<organism evidence="1 2">
    <name type="scientific">Pseudonocardia autotrophica</name>
    <name type="common">Amycolata autotrophica</name>
    <name type="synonym">Nocardia autotrophica</name>
    <dbReference type="NCBI Taxonomy" id="2074"/>
    <lineage>
        <taxon>Bacteria</taxon>
        <taxon>Bacillati</taxon>
        <taxon>Actinomycetota</taxon>
        <taxon>Actinomycetes</taxon>
        <taxon>Pseudonocardiales</taxon>
        <taxon>Pseudonocardiaceae</taxon>
        <taxon>Pseudonocardia</taxon>
    </lineage>
</organism>
<evidence type="ECO:0000313" key="1">
    <source>
        <dbReference type="EMBL" id="OSY43564.1"/>
    </source>
</evidence>
<comment type="caution">
    <text evidence="1">The sequence shown here is derived from an EMBL/GenBank/DDBJ whole genome shotgun (WGS) entry which is preliminary data.</text>
</comment>
<keyword evidence="2" id="KW-1185">Reference proteome</keyword>
<reference evidence="1 2" key="1">
    <citation type="submission" date="2016-09" db="EMBL/GenBank/DDBJ databases">
        <title>Pseudonocardia autotrophica DSM535, a candidate organism with high potential of specific P450 cytochromes.</title>
        <authorList>
            <person name="Grumaz C."/>
            <person name="Vainshtein Y."/>
            <person name="Kirstahler P."/>
            <person name="Sohn K."/>
        </authorList>
    </citation>
    <scope>NUCLEOTIDE SEQUENCE [LARGE SCALE GENOMIC DNA]</scope>
    <source>
        <strain evidence="1 2">DSM 535</strain>
    </source>
</reference>
<dbReference type="RefSeq" id="WP_085910839.1">
    <property type="nucleotide sequence ID" value="NZ_AP018920.1"/>
</dbReference>
<name>A0A1Y2N7Y1_PSEAH</name>
<protein>
    <submittedName>
        <fullName evidence="1">Uncharacterized protein</fullName>
    </submittedName>
</protein>